<evidence type="ECO:0000313" key="4">
    <source>
        <dbReference type="Proteomes" id="UP000245507"/>
    </source>
</evidence>
<proteinExistence type="predicted"/>
<dbReference type="EMBL" id="QGDD01000008">
    <property type="protein sequence ID" value="PWN01755.1"/>
    <property type="molecule type" value="Genomic_DNA"/>
</dbReference>
<gene>
    <name evidence="3" type="ORF">DJ010_17130</name>
</gene>
<sequence length="614" mass="62976">MTCPGDGKAARIITYGHETKPLEGAVDVRLGEGRVVRFPTCRRDERGAVAVLTACLLPIVVGVAAIVVDIGMQRVTRTDLQALADVVALDLAREITGGRTQAQLAAEGDLSDPGSAVSQSVARNPDVVGIDLEIDVDWGAWDGEHWDTAVDPPTAVRVTAHADTDYAIASGTGEATRRAYAVASSSACYRLGTFVTAVKTGDSSVLGPLNHLFGVNLTLVGYRALADARVNLADLAATSAIGSPTALLTGTVSYTSLLNAVIEVLSNQTGASAAISALRAIVAVSAPVGSIALGDVLHVSPDDTAALGIDLNVLDIVGSARLANGQHFIEVPNIQAQVPGVGFQFVGSIALISAAQLACGQPNSAQSVARNAQLQGDLAITFANLPSLSVPGLATLQTSRATGNFHVSLADGQGQLISPPEVHCGDGTSADPHGMSVAVRTQPASLMLSTELEVGGEIRVSILEDLGLRGLLSGLLGILLPNKVDVSVKVRLDVGSNHPGGTSVADLRVPPNDVTPFETGSTPYLDPRYIVPTVTEVKIGGKSAALGAATALTNAIVNEIVGLEKGFAQKTLLPLIDNFNNNLIGPLARMVGLRFGGADVYAVGAVCGQPALRG</sequence>
<evidence type="ECO:0000259" key="2">
    <source>
        <dbReference type="Pfam" id="PF13400"/>
    </source>
</evidence>
<protein>
    <recommendedName>
        <fullName evidence="2">Putative Flp pilus-assembly TadG-like N-terminal domain-containing protein</fullName>
    </recommendedName>
</protein>
<feature type="transmembrane region" description="Helical" evidence="1">
    <location>
        <begin position="47"/>
        <end position="68"/>
    </location>
</feature>
<keyword evidence="4" id="KW-1185">Reference proteome</keyword>
<dbReference type="InterPro" id="IPR028087">
    <property type="entry name" value="Tad_N"/>
</dbReference>
<keyword evidence="1" id="KW-0472">Membrane</keyword>
<feature type="domain" description="Putative Flp pilus-assembly TadG-like N-terminal" evidence="2">
    <location>
        <begin position="47"/>
        <end position="89"/>
    </location>
</feature>
<dbReference type="Pfam" id="PF13400">
    <property type="entry name" value="Tad"/>
    <property type="match status" value="1"/>
</dbReference>
<reference evidence="3 4" key="1">
    <citation type="submission" date="2018-05" db="EMBL/GenBank/DDBJ databases">
        <title>Nocardioides silvaticus genome.</title>
        <authorList>
            <person name="Li C."/>
            <person name="Wang G."/>
        </authorList>
    </citation>
    <scope>NUCLEOTIDE SEQUENCE [LARGE SCALE GENOMIC DNA]</scope>
    <source>
        <strain evidence="3 4">CCTCC AB 2018079</strain>
    </source>
</reference>
<organism evidence="3 4">
    <name type="scientific">Nocardioides silvaticus</name>
    <dbReference type="NCBI Taxonomy" id="2201891"/>
    <lineage>
        <taxon>Bacteria</taxon>
        <taxon>Bacillati</taxon>
        <taxon>Actinomycetota</taxon>
        <taxon>Actinomycetes</taxon>
        <taxon>Propionibacteriales</taxon>
        <taxon>Nocardioidaceae</taxon>
        <taxon>Nocardioides</taxon>
    </lineage>
</organism>
<keyword evidence="1" id="KW-0812">Transmembrane</keyword>
<dbReference type="Proteomes" id="UP000245507">
    <property type="component" value="Unassembled WGS sequence"/>
</dbReference>
<name>A0A316TF24_9ACTN</name>
<comment type="caution">
    <text evidence="3">The sequence shown here is derived from an EMBL/GenBank/DDBJ whole genome shotgun (WGS) entry which is preliminary data.</text>
</comment>
<evidence type="ECO:0000256" key="1">
    <source>
        <dbReference type="SAM" id="Phobius"/>
    </source>
</evidence>
<dbReference type="AlphaFoldDB" id="A0A316TF24"/>
<accession>A0A316TF24</accession>
<keyword evidence="1" id="KW-1133">Transmembrane helix</keyword>
<evidence type="ECO:0000313" key="3">
    <source>
        <dbReference type="EMBL" id="PWN01755.1"/>
    </source>
</evidence>